<dbReference type="PANTHER" id="PTHR43736">
    <property type="entry name" value="ADP-RIBOSE PYROPHOSPHATASE"/>
    <property type="match status" value="1"/>
</dbReference>
<dbReference type="InterPro" id="IPR036390">
    <property type="entry name" value="WH_DNA-bd_sf"/>
</dbReference>
<evidence type="ECO:0000313" key="5">
    <source>
        <dbReference type="Proteomes" id="UP000029518"/>
    </source>
</evidence>
<dbReference type="Gene3D" id="1.10.10.10">
    <property type="entry name" value="Winged helix-like DNA-binding domain superfamily/Winged helix DNA-binding domain"/>
    <property type="match status" value="1"/>
</dbReference>
<dbReference type="OrthoDB" id="9786141at2"/>
<dbReference type="PROSITE" id="PS51462">
    <property type="entry name" value="NUDIX"/>
    <property type="match status" value="1"/>
</dbReference>
<dbReference type="Pfam" id="PF00293">
    <property type="entry name" value="NUDIX"/>
    <property type="match status" value="1"/>
</dbReference>
<name>A0A089LNG5_PAEBO</name>
<accession>A0A089LNG5</accession>
<dbReference type="PANTHER" id="PTHR43736:SF4">
    <property type="entry name" value="SLR1690 PROTEIN"/>
    <property type="match status" value="1"/>
</dbReference>
<dbReference type="SUPFAM" id="SSF46785">
    <property type="entry name" value="Winged helix' DNA-binding domain"/>
    <property type="match status" value="1"/>
</dbReference>
<reference evidence="4" key="1">
    <citation type="submission" date="2014-08" db="EMBL/GenBank/DDBJ databases">
        <title>Comparative genomics of the Paenibacillus odorifer group.</title>
        <authorList>
            <person name="den Bakker H.C."/>
            <person name="Tsai Y.-C.Y.-C."/>
            <person name="Martin N."/>
            <person name="Korlach J."/>
            <person name="Wiedmann M."/>
        </authorList>
    </citation>
    <scope>NUCLEOTIDE SEQUENCE [LARGE SCALE GENOMIC DNA]</scope>
    <source>
        <strain evidence="4">DSM 13188</strain>
    </source>
</reference>
<dbReference type="InterPro" id="IPR054105">
    <property type="entry name" value="WHD_NrtR"/>
</dbReference>
<protein>
    <submittedName>
        <fullName evidence="4">ADP-ribose pyrophosphatase</fullName>
    </submittedName>
</protein>
<dbReference type="HOGENOM" id="CLU_037162_3_0_9"/>
<dbReference type="Pfam" id="PF21906">
    <property type="entry name" value="WHD_NrtR"/>
    <property type="match status" value="1"/>
</dbReference>
<dbReference type="RefSeq" id="WP_042218552.1">
    <property type="nucleotide sequence ID" value="NZ_CP009285.1"/>
</dbReference>
<dbReference type="Proteomes" id="UP000029518">
    <property type="component" value="Chromosome"/>
</dbReference>
<dbReference type="InterPro" id="IPR000086">
    <property type="entry name" value="NUDIX_hydrolase_dom"/>
</dbReference>
<comment type="similarity">
    <text evidence="2">Belongs to the Nudix hydrolase family.</text>
</comment>
<keyword evidence="5" id="KW-1185">Reference proteome</keyword>
<dbReference type="KEGG" id="pbd:PBOR_35555"/>
<evidence type="ECO:0000256" key="2">
    <source>
        <dbReference type="RuleBase" id="RU003476"/>
    </source>
</evidence>
<organism evidence="4 5">
    <name type="scientific">Paenibacillus borealis</name>
    <dbReference type="NCBI Taxonomy" id="160799"/>
    <lineage>
        <taxon>Bacteria</taxon>
        <taxon>Bacillati</taxon>
        <taxon>Bacillota</taxon>
        <taxon>Bacilli</taxon>
        <taxon>Bacillales</taxon>
        <taxon>Paenibacillaceae</taxon>
        <taxon>Paenibacillus</taxon>
    </lineage>
</organism>
<dbReference type="InterPro" id="IPR020476">
    <property type="entry name" value="Nudix_hydrolase"/>
</dbReference>
<dbReference type="InterPro" id="IPR020084">
    <property type="entry name" value="NUDIX_hydrolase_CS"/>
</dbReference>
<dbReference type="CDD" id="cd18873">
    <property type="entry name" value="NUDIX_NadM_like"/>
    <property type="match status" value="1"/>
</dbReference>
<dbReference type="PROSITE" id="PS00893">
    <property type="entry name" value="NUDIX_BOX"/>
    <property type="match status" value="1"/>
</dbReference>
<dbReference type="EMBL" id="CP009285">
    <property type="protein sequence ID" value="AIQ61630.1"/>
    <property type="molecule type" value="Genomic_DNA"/>
</dbReference>
<sequence length="296" mass="33840">MELLDRNGLTEREFLEQYRAGDYERPSVAADMVVFTVTDRGSDDYGKLAEKELRILLIRRGGHPCLGKWALPGGFIQPDETGEQAAARELYEETGVADVHLEQLYTVTDPGRDPRTWVMSSSYMALIDSSRIRLQAGDDADDAAWFTVGYRLLREHKELLEEGYIRTWTCELKLSSEEEELTAVINRTVTAKRTAKSTVYSIQSNEGLAFDHAKIIAYAIERLRKQTNDTDIALHLMPELFTLTELQSVYEVILDKELPEAAFRDKVAGLVAENDHYTENTLQHASRLYRRNWEED</sequence>
<evidence type="ECO:0000259" key="3">
    <source>
        <dbReference type="PROSITE" id="PS51462"/>
    </source>
</evidence>
<feature type="domain" description="Nudix hydrolase" evidence="3">
    <location>
        <begin position="26"/>
        <end position="174"/>
    </location>
</feature>
<evidence type="ECO:0000256" key="1">
    <source>
        <dbReference type="ARBA" id="ARBA00022801"/>
    </source>
</evidence>
<dbReference type="Gene3D" id="3.90.79.10">
    <property type="entry name" value="Nucleoside Triphosphate Pyrophosphohydrolase"/>
    <property type="match status" value="1"/>
</dbReference>
<dbReference type="GO" id="GO:0016787">
    <property type="term" value="F:hydrolase activity"/>
    <property type="evidence" value="ECO:0007669"/>
    <property type="project" value="UniProtKB-KW"/>
</dbReference>
<dbReference type="PRINTS" id="PR00502">
    <property type="entry name" value="NUDIXFAMILY"/>
</dbReference>
<dbReference type="InterPro" id="IPR015797">
    <property type="entry name" value="NUDIX_hydrolase-like_dom_sf"/>
</dbReference>
<evidence type="ECO:0000313" key="4">
    <source>
        <dbReference type="EMBL" id="AIQ61630.1"/>
    </source>
</evidence>
<proteinExistence type="inferred from homology"/>
<dbReference type="InterPro" id="IPR036388">
    <property type="entry name" value="WH-like_DNA-bd_sf"/>
</dbReference>
<dbReference type="SUPFAM" id="SSF55811">
    <property type="entry name" value="Nudix"/>
    <property type="match status" value="1"/>
</dbReference>
<keyword evidence="1 2" id="KW-0378">Hydrolase</keyword>
<dbReference type="AlphaFoldDB" id="A0A089LNG5"/>
<gene>
    <name evidence="4" type="ORF">PBOR_35555</name>
</gene>